<evidence type="ECO:0000313" key="3">
    <source>
        <dbReference type="EMBL" id="RWX49755.1"/>
    </source>
</evidence>
<proteinExistence type="predicted"/>
<reference evidence="3 4" key="1">
    <citation type="submission" date="2017-01" db="EMBL/GenBank/DDBJ databases">
        <title>The cable genome- insights into the physiology and evolution of filamentous bacteria capable of sulfide oxidation via long distance electron transfer.</title>
        <authorList>
            <person name="Schreiber L."/>
            <person name="Bjerg J.T."/>
            <person name="Boggild A."/>
            <person name="Van De Vossenberg J."/>
            <person name="Meysman F."/>
            <person name="Nielsen L.P."/>
            <person name="Schramm A."/>
            <person name="Kjeldsen K.U."/>
        </authorList>
    </citation>
    <scope>NUCLEOTIDE SEQUENCE [LARGE SCALE GENOMIC DNA]</scope>
    <source>
        <strain evidence="3">A1</strain>
    </source>
</reference>
<dbReference type="Pfam" id="PF14341">
    <property type="entry name" value="PilX_N"/>
    <property type="match status" value="1"/>
</dbReference>
<sequence length="209" mass="23223">MKKTVNRLDNQEGFVLIAALLILLVLTVMGIAVNRGTMTEWRIAMNDREQKETFYEADAATELAAEVLVQNIACMGFNENEKGMVLRGVDKDHHAYIKHHAVGFWRFYAPDGTAVPSYGLDRDVDGVLDGVPNGEWDCDTDSTPDEVGNNVSMDYDCPTNRTVPAWDIVYPAAFKDGSNELDPDPADFSWEKTIKGESGEPFVNNKPFA</sequence>
<organism evidence="3 4">
    <name type="scientific">Candidatus Electrothrix communis</name>
    <dbReference type="NCBI Taxonomy" id="1859133"/>
    <lineage>
        <taxon>Bacteria</taxon>
        <taxon>Pseudomonadati</taxon>
        <taxon>Thermodesulfobacteriota</taxon>
        <taxon>Desulfobulbia</taxon>
        <taxon>Desulfobulbales</taxon>
        <taxon>Desulfobulbaceae</taxon>
        <taxon>Candidatus Electrothrix</taxon>
    </lineage>
</organism>
<dbReference type="EMBL" id="MTKP01000012">
    <property type="protein sequence ID" value="RWX49755.1"/>
    <property type="molecule type" value="Genomic_DNA"/>
</dbReference>
<keyword evidence="1" id="KW-1133">Transmembrane helix</keyword>
<dbReference type="Proteomes" id="UP000288086">
    <property type="component" value="Unassembled WGS sequence"/>
</dbReference>
<comment type="caution">
    <text evidence="3">The sequence shown here is derived from an EMBL/GenBank/DDBJ whole genome shotgun (WGS) entry which is preliminary data.</text>
</comment>
<gene>
    <name evidence="3" type="ORF">VT98_10128</name>
</gene>
<evidence type="ECO:0000256" key="1">
    <source>
        <dbReference type="SAM" id="Phobius"/>
    </source>
</evidence>
<dbReference type="AlphaFoldDB" id="A0A444J9I2"/>
<feature type="transmembrane region" description="Helical" evidence="1">
    <location>
        <begin position="13"/>
        <end position="33"/>
    </location>
</feature>
<keyword evidence="1" id="KW-0472">Membrane</keyword>
<protein>
    <submittedName>
        <fullName evidence="3">PilX N-terminal</fullName>
    </submittedName>
</protein>
<name>A0A444J9I2_9BACT</name>
<evidence type="ECO:0000259" key="2">
    <source>
        <dbReference type="Pfam" id="PF14341"/>
    </source>
</evidence>
<keyword evidence="4" id="KW-1185">Reference proteome</keyword>
<accession>A0A444J9I2</accession>
<feature type="domain" description="Type 4 fimbrial biogenesis protein PilX N-terminal" evidence="2">
    <location>
        <begin position="13"/>
        <end position="61"/>
    </location>
</feature>
<evidence type="ECO:0000313" key="4">
    <source>
        <dbReference type="Proteomes" id="UP000288086"/>
    </source>
</evidence>
<feature type="non-terminal residue" evidence="3">
    <location>
        <position position="209"/>
    </location>
</feature>
<keyword evidence="1" id="KW-0812">Transmembrane</keyword>
<dbReference type="InterPro" id="IPR025746">
    <property type="entry name" value="PilX_N_dom"/>
</dbReference>